<gene>
    <name evidence="1" type="ORF">ACFSUF_20405</name>
</gene>
<reference evidence="2" key="1">
    <citation type="journal article" date="2019" name="Int. J. Syst. Evol. Microbiol.">
        <title>The Global Catalogue of Microorganisms (GCM) 10K type strain sequencing project: providing services to taxonomists for standard genome sequencing and annotation.</title>
        <authorList>
            <consortium name="The Broad Institute Genomics Platform"/>
            <consortium name="The Broad Institute Genome Sequencing Center for Infectious Disease"/>
            <person name="Wu L."/>
            <person name="Ma J."/>
        </authorList>
    </citation>
    <scope>NUCLEOTIDE SEQUENCE [LARGE SCALE GENOMIC DNA]</scope>
    <source>
        <strain evidence="2">KCTC 3950</strain>
    </source>
</reference>
<dbReference type="Proteomes" id="UP001597541">
    <property type="component" value="Unassembled WGS sequence"/>
</dbReference>
<dbReference type="RefSeq" id="WP_377606027.1">
    <property type="nucleotide sequence ID" value="NZ_JBHUME010000014.1"/>
</dbReference>
<comment type="caution">
    <text evidence="1">The sequence shown here is derived from an EMBL/GenBank/DDBJ whole genome shotgun (WGS) entry which is preliminary data.</text>
</comment>
<organism evidence="1 2">
    <name type="scientific">Paenibacillus gansuensis</name>
    <dbReference type="NCBI Taxonomy" id="306542"/>
    <lineage>
        <taxon>Bacteria</taxon>
        <taxon>Bacillati</taxon>
        <taxon>Bacillota</taxon>
        <taxon>Bacilli</taxon>
        <taxon>Bacillales</taxon>
        <taxon>Paenibacillaceae</taxon>
        <taxon>Paenibacillus</taxon>
    </lineage>
</organism>
<sequence length="71" mass="8182">MESEMKKPHFAVSHYNAVDLLSLFPYVQLRVNILPKVSPIVRKRIGYNAAVQQITENINNSKQRKSTANER</sequence>
<evidence type="ECO:0000313" key="2">
    <source>
        <dbReference type="Proteomes" id="UP001597541"/>
    </source>
</evidence>
<keyword evidence="2" id="KW-1185">Reference proteome</keyword>
<dbReference type="EMBL" id="JBHUME010000014">
    <property type="protein sequence ID" value="MFD2614780.1"/>
    <property type="molecule type" value="Genomic_DNA"/>
</dbReference>
<evidence type="ECO:0000313" key="1">
    <source>
        <dbReference type="EMBL" id="MFD2614780.1"/>
    </source>
</evidence>
<accession>A0ABW5PJT0</accession>
<protein>
    <submittedName>
        <fullName evidence="1">Uncharacterized protein</fullName>
    </submittedName>
</protein>
<name>A0ABW5PJT0_9BACL</name>
<proteinExistence type="predicted"/>